<feature type="compositionally biased region" description="Low complexity" evidence="1">
    <location>
        <begin position="1"/>
        <end position="11"/>
    </location>
</feature>
<sequence length="169" mass="17546">MRSRASSSISSPLERNTRTDADPISATFSLSRFTSARRAASSSSGVTLAAISVCSRTLASAMSTKGASLATSWSVDGADAAPVGMDVAVEETGSDAGNVASRPTSKSSKFWISWRARSCSNAVTAGDFGVFICSSSLGDMATGFVVLARKHAPGGRSSRLCSKRIRRPR</sequence>
<name>A0A7Z7FSA8_9HYPH</name>
<evidence type="ECO:0000313" key="2">
    <source>
        <dbReference type="EMBL" id="SDK41602.1"/>
    </source>
</evidence>
<evidence type="ECO:0000256" key="1">
    <source>
        <dbReference type="SAM" id="MobiDB-lite"/>
    </source>
</evidence>
<reference evidence="2 3" key="1">
    <citation type="submission" date="2016-10" db="EMBL/GenBank/DDBJ databases">
        <authorList>
            <person name="Varghese N."/>
            <person name="Submissions S."/>
        </authorList>
    </citation>
    <scope>NUCLEOTIDE SEQUENCE [LARGE SCALE GENOMIC DNA]</scope>
    <source>
        <strain evidence="2 3">PDC82</strain>
    </source>
</reference>
<gene>
    <name evidence="2" type="ORF">SAMN05428983_4908</name>
</gene>
<feature type="region of interest" description="Disordered" evidence="1">
    <location>
        <begin position="1"/>
        <end position="20"/>
    </location>
</feature>
<evidence type="ECO:0000313" key="3">
    <source>
        <dbReference type="Proteomes" id="UP000198917"/>
    </source>
</evidence>
<dbReference type="Proteomes" id="UP000198917">
    <property type="component" value="Unassembled WGS sequence"/>
</dbReference>
<comment type="caution">
    <text evidence="2">The sequence shown here is derived from an EMBL/GenBank/DDBJ whole genome shotgun (WGS) entry which is preliminary data.</text>
</comment>
<accession>A0A7Z7FSA8</accession>
<dbReference type="EMBL" id="FNEW01000008">
    <property type="protein sequence ID" value="SDK41602.1"/>
    <property type="molecule type" value="Genomic_DNA"/>
</dbReference>
<proteinExistence type="predicted"/>
<protein>
    <submittedName>
        <fullName evidence="2">Uncharacterized protein</fullName>
    </submittedName>
</protein>
<organism evidence="2 3">
    <name type="scientific">Agrobacterium fabrum</name>
    <dbReference type="NCBI Taxonomy" id="1176649"/>
    <lineage>
        <taxon>Bacteria</taxon>
        <taxon>Pseudomonadati</taxon>
        <taxon>Pseudomonadota</taxon>
        <taxon>Alphaproteobacteria</taxon>
        <taxon>Hyphomicrobiales</taxon>
        <taxon>Rhizobiaceae</taxon>
        <taxon>Rhizobium/Agrobacterium group</taxon>
        <taxon>Agrobacterium</taxon>
        <taxon>Agrobacterium tumefaciens complex</taxon>
    </lineage>
</organism>
<dbReference type="AlphaFoldDB" id="A0A7Z7FSA8"/>